<comment type="caution">
    <text evidence="3">The sequence shown here is derived from an EMBL/GenBank/DDBJ whole genome shotgun (WGS) entry which is preliminary data.</text>
</comment>
<evidence type="ECO:0000313" key="3">
    <source>
        <dbReference type="EMBL" id="OZI18252.1"/>
    </source>
</evidence>
<dbReference type="PRINTS" id="PR00080">
    <property type="entry name" value="SDRFAMILY"/>
</dbReference>
<accession>A0A261R0S7</accession>
<protein>
    <submittedName>
        <fullName evidence="3">3-oxoacyl-[acyl-carrier-protein] reductase</fullName>
    </submittedName>
</protein>
<dbReference type="PANTHER" id="PTHR24321:SF8">
    <property type="entry name" value="ESTRADIOL 17-BETA-DEHYDROGENASE 8-RELATED"/>
    <property type="match status" value="1"/>
</dbReference>
<evidence type="ECO:0000256" key="2">
    <source>
        <dbReference type="ARBA" id="ARBA00023002"/>
    </source>
</evidence>
<dbReference type="Gene3D" id="3.40.50.720">
    <property type="entry name" value="NAD(P)-binding Rossmann-like Domain"/>
    <property type="match status" value="1"/>
</dbReference>
<dbReference type="PANTHER" id="PTHR24321">
    <property type="entry name" value="DEHYDROGENASES, SHORT CHAIN"/>
    <property type="match status" value="1"/>
</dbReference>
<dbReference type="SUPFAM" id="SSF51735">
    <property type="entry name" value="NAD(P)-binding Rossmann-fold domains"/>
    <property type="match status" value="1"/>
</dbReference>
<dbReference type="CDD" id="cd05233">
    <property type="entry name" value="SDR_c"/>
    <property type="match status" value="1"/>
</dbReference>
<dbReference type="PRINTS" id="PR00081">
    <property type="entry name" value="GDHRDH"/>
</dbReference>
<keyword evidence="2" id="KW-0560">Oxidoreductase</keyword>
<gene>
    <name evidence="3" type="ORF">CAL19_14515</name>
</gene>
<reference evidence="4" key="1">
    <citation type="submission" date="2017-05" db="EMBL/GenBank/DDBJ databases">
        <title>Complete and WGS of Bordetella genogroups.</title>
        <authorList>
            <person name="Spilker T."/>
            <person name="Lipuma J."/>
        </authorList>
    </citation>
    <scope>NUCLEOTIDE SEQUENCE [LARGE SCALE GENOMIC DNA]</scope>
    <source>
        <strain evidence="4">AU18089</strain>
    </source>
</reference>
<dbReference type="EMBL" id="NEVK01000006">
    <property type="protein sequence ID" value="OZI18252.1"/>
    <property type="molecule type" value="Genomic_DNA"/>
</dbReference>
<keyword evidence="4" id="KW-1185">Reference proteome</keyword>
<sequence>MRVHHSLLDTLRPPTGLRVLISAGATGIGASMARAFHDAGARIHLCDIDGAGLDRLGAELPGITTTLADAALARDVEAVFDDIANTLGGLDVLVNNVGIAGPTGPIEALGHADWERTVAVNLNSHFYFARRAVPLLKASPHSPCMIAMSSVAGRLGYPLRTPYASTKWAVVGMMKSLAIELGPHGVRANAILPGTVEGERMRGVIAARAAASGRSEKAMREEYLRKISLRRMVTADDISATALFLCSPAARNITGQAISVDGNMEYL</sequence>
<evidence type="ECO:0000313" key="4">
    <source>
        <dbReference type="Proteomes" id="UP000216947"/>
    </source>
</evidence>
<name>A0A261R0S7_9BORD</name>
<evidence type="ECO:0000256" key="1">
    <source>
        <dbReference type="ARBA" id="ARBA00006484"/>
    </source>
</evidence>
<dbReference type="Proteomes" id="UP000216947">
    <property type="component" value="Unassembled WGS sequence"/>
</dbReference>
<dbReference type="InterPro" id="IPR002347">
    <property type="entry name" value="SDR_fam"/>
</dbReference>
<dbReference type="FunFam" id="3.40.50.720:FF:000084">
    <property type="entry name" value="Short-chain dehydrogenase reductase"/>
    <property type="match status" value="1"/>
</dbReference>
<dbReference type="GO" id="GO:0016491">
    <property type="term" value="F:oxidoreductase activity"/>
    <property type="evidence" value="ECO:0007669"/>
    <property type="project" value="UniProtKB-KW"/>
</dbReference>
<dbReference type="InterPro" id="IPR036291">
    <property type="entry name" value="NAD(P)-bd_dom_sf"/>
</dbReference>
<proteinExistence type="inferred from homology"/>
<dbReference type="InterPro" id="IPR020904">
    <property type="entry name" value="Sc_DH/Rdtase_CS"/>
</dbReference>
<dbReference type="AlphaFoldDB" id="A0A261R0S7"/>
<organism evidence="3 4">
    <name type="scientific">Bordetella genomosp. 7</name>
    <dbReference type="NCBI Taxonomy" id="1416805"/>
    <lineage>
        <taxon>Bacteria</taxon>
        <taxon>Pseudomonadati</taxon>
        <taxon>Pseudomonadota</taxon>
        <taxon>Betaproteobacteria</taxon>
        <taxon>Burkholderiales</taxon>
        <taxon>Alcaligenaceae</taxon>
        <taxon>Bordetella</taxon>
    </lineage>
</organism>
<comment type="similarity">
    <text evidence="1">Belongs to the short-chain dehydrogenases/reductases (SDR) family.</text>
</comment>
<dbReference type="PROSITE" id="PS00061">
    <property type="entry name" value="ADH_SHORT"/>
    <property type="match status" value="1"/>
</dbReference>
<dbReference type="Pfam" id="PF13561">
    <property type="entry name" value="adh_short_C2"/>
    <property type="match status" value="1"/>
</dbReference>